<evidence type="ECO:0000313" key="1">
    <source>
        <dbReference type="EMBL" id="KAJ8767153.1"/>
    </source>
</evidence>
<dbReference type="InterPro" id="IPR027417">
    <property type="entry name" value="P-loop_NTPase"/>
</dbReference>
<organism evidence="1 2">
    <name type="scientific">Erythroxylum novogranatense</name>
    <dbReference type="NCBI Taxonomy" id="1862640"/>
    <lineage>
        <taxon>Eukaryota</taxon>
        <taxon>Viridiplantae</taxon>
        <taxon>Streptophyta</taxon>
        <taxon>Embryophyta</taxon>
        <taxon>Tracheophyta</taxon>
        <taxon>Spermatophyta</taxon>
        <taxon>Magnoliopsida</taxon>
        <taxon>eudicotyledons</taxon>
        <taxon>Gunneridae</taxon>
        <taxon>Pentapetalae</taxon>
        <taxon>rosids</taxon>
        <taxon>fabids</taxon>
        <taxon>Malpighiales</taxon>
        <taxon>Erythroxylaceae</taxon>
        <taxon>Erythroxylum</taxon>
    </lineage>
</organism>
<sequence>MLADLREDGQFNLDYPGACTISTEQGQELKKKIGALAYVECSSKTQEASVMGTTEPQSYQLISAVPYP</sequence>
<comment type="caution">
    <text evidence="1">The sequence shown here is derived from an EMBL/GenBank/DDBJ whole genome shotgun (WGS) entry which is preliminary data.</text>
</comment>
<gene>
    <name evidence="1" type="ORF">K2173_013550</name>
</gene>
<accession>A0AAV8TLP2</accession>
<dbReference type="Gene3D" id="3.40.50.300">
    <property type="entry name" value="P-loop containing nucleotide triphosphate hydrolases"/>
    <property type="match status" value="1"/>
</dbReference>
<reference evidence="1 2" key="1">
    <citation type="submission" date="2021-09" db="EMBL/GenBank/DDBJ databases">
        <title>Genomic insights and catalytic innovation underlie evolution of tropane alkaloids biosynthesis.</title>
        <authorList>
            <person name="Wang Y.-J."/>
            <person name="Tian T."/>
            <person name="Huang J.-P."/>
            <person name="Huang S.-X."/>
        </authorList>
    </citation>
    <scope>NUCLEOTIDE SEQUENCE [LARGE SCALE GENOMIC DNA]</scope>
    <source>
        <strain evidence="1">KIB-2018</strain>
        <tissue evidence="1">Leaf</tissue>
    </source>
</reference>
<dbReference type="EMBL" id="JAIWQS010000004">
    <property type="protein sequence ID" value="KAJ8767153.1"/>
    <property type="molecule type" value="Genomic_DNA"/>
</dbReference>
<dbReference type="Proteomes" id="UP001159364">
    <property type="component" value="Linkage Group LG04"/>
</dbReference>
<name>A0AAV8TLP2_9ROSI</name>
<keyword evidence="2" id="KW-1185">Reference proteome</keyword>
<protein>
    <submittedName>
        <fullName evidence="1">Uncharacterized protein</fullName>
    </submittedName>
</protein>
<proteinExistence type="predicted"/>
<evidence type="ECO:0000313" key="2">
    <source>
        <dbReference type="Proteomes" id="UP001159364"/>
    </source>
</evidence>
<dbReference type="AlphaFoldDB" id="A0AAV8TLP2"/>